<dbReference type="AlphaFoldDB" id="A0A3A2ZP45"/>
<comment type="caution">
    <text evidence="5">The sequence shown here is derived from an EMBL/GenBank/DDBJ whole genome shotgun (WGS) entry which is preliminary data.</text>
</comment>
<dbReference type="EC" id="3.1.1.-" evidence="3"/>
<dbReference type="Pfam" id="PF00135">
    <property type="entry name" value="COesterase"/>
    <property type="match status" value="1"/>
</dbReference>
<dbReference type="EMBL" id="MVGC01000070">
    <property type="protein sequence ID" value="RJE24716.1"/>
    <property type="molecule type" value="Genomic_DNA"/>
</dbReference>
<evidence type="ECO:0000259" key="4">
    <source>
        <dbReference type="Pfam" id="PF00135"/>
    </source>
</evidence>
<proteinExistence type="inferred from homology"/>
<name>A0A3A2ZP45_9EURO</name>
<dbReference type="STRING" id="2070753.A0A3A2ZP45"/>
<protein>
    <recommendedName>
        <fullName evidence="3">Carboxylic ester hydrolase</fullName>
        <ecNumber evidence="3">3.1.1.-</ecNumber>
    </recommendedName>
</protein>
<gene>
    <name evidence="5" type="ORF">PHISCL_02925</name>
</gene>
<evidence type="ECO:0000256" key="1">
    <source>
        <dbReference type="ARBA" id="ARBA00005964"/>
    </source>
</evidence>
<dbReference type="InterPro" id="IPR029058">
    <property type="entry name" value="AB_hydrolase_fold"/>
</dbReference>
<keyword evidence="3" id="KW-0732">Signal</keyword>
<feature type="domain" description="Carboxylesterase type B" evidence="4">
    <location>
        <begin position="25"/>
        <end position="501"/>
    </location>
</feature>
<dbReference type="Proteomes" id="UP000266188">
    <property type="component" value="Unassembled WGS sequence"/>
</dbReference>
<comment type="similarity">
    <text evidence="1 3">Belongs to the type-B carboxylesterase/lipase family.</text>
</comment>
<dbReference type="InterPro" id="IPR019826">
    <property type="entry name" value="Carboxylesterase_B_AS"/>
</dbReference>
<dbReference type="PROSITE" id="PS00122">
    <property type="entry name" value="CARBOXYLESTERASE_B_1"/>
    <property type="match status" value="1"/>
</dbReference>
<dbReference type="OrthoDB" id="408631at2759"/>
<reference evidence="6" key="1">
    <citation type="submission" date="2017-02" db="EMBL/GenBank/DDBJ databases">
        <authorList>
            <person name="Tafer H."/>
            <person name="Lopandic K."/>
        </authorList>
    </citation>
    <scope>NUCLEOTIDE SEQUENCE [LARGE SCALE GENOMIC DNA]</scope>
    <source>
        <strain evidence="6">CBS 366.77</strain>
    </source>
</reference>
<evidence type="ECO:0000313" key="5">
    <source>
        <dbReference type="EMBL" id="RJE24716.1"/>
    </source>
</evidence>
<dbReference type="PANTHER" id="PTHR11559">
    <property type="entry name" value="CARBOXYLESTERASE"/>
    <property type="match status" value="1"/>
</dbReference>
<feature type="signal peptide" evidence="3">
    <location>
        <begin position="1"/>
        <end position="20"/>
    </location>
</feature>
<evidence type="ECO:0000256" key="3">
    <source>
        <dbReference type="RuleBase" id="RU361235"/>
    </source>
</evidence>
<dbReference type="GO" id="GO:0016787">
    <property type="term" value="F:hydrolase activity"/>
    <property type="evidence" value="ECO:0007669"/>
    <property type="project" value="UniProtKB-KW"/>
</dbReference>
<organism evidence="5 6">
    <name type="scientific">Aspergillus sclerotialis</name>
    <dbReference type="NCBI Taxonomy" id="2070753"/>
    <lineage>
        <taxon>Eukaryota</taxon>
        <taxon>Fungi</taxon>
        <taxon>Dikarya</taxon>
        <taxon>Ascomycota</taxon>
        <taxon>Pezizomycotina</taxon>
        <taxon>Eurotiomycetes</taxon>
        <taxon>Eurotiomycetidae</taxon>
        <taxon>Eurotiales</taxon>
        <taxon>Aspergillaceae</taxon>
        <taxon>Aspergillus</taxon>
        <taxon>Aspergillus subgen. Polypaecilum</taxon>
    </lineage>
</organism>
<keyword evidence="2 3" id="KW-0378">Hydrolase</keyword>
<sequence length="534" mass="58847">MERITRILAVLSVTASFVRATNSSNPIVNLGYASYIGNYNSTSDTNEWLGIRYAQAPIGELRFREPQDIELKNDYSSSQPINATTTPATCVQGKPAWLGEQSGSESPTSSDEDCLVLNVLAPANANASSNLAVMVQIHGGGYTIGSAESSPGNALVHQSNGTLVYVSIQYRLGAYGFLAGAEVTENGARNVGLLDQRAALMWVQRHIRNFGGDPSKVTIIGGSAGGGSVMNQMILYGGVYNPPFRAAMAEYPWWQPFRNESMLEKQYRGLLNAASCSDIDCLRRLPADKLEKATTSTYKTAYAEGHYSYGDFYYGPSVDGEVIRQLPSQEFKQGHFTRVPLLLNHDAYEGYMFTNQSLSSVEEEKSGVRELFPNSRDSFVSRLFELYPASDFNSTVFQRSKWYGDFIINCPTYYMATAVSDYGNPVYKFVFAAGNELHGAVGPFVESLNLKGDASNTTLSSILRDYYVSFAVALDPNAKSYSSISRPYWPTYMNDKNGPFSILDVTYTTIGAERDIDASPRCDFFHAQSYVVRN</sequence>
<keyword evidence="6" id="KW-1185">Reference proteome</keyword>
<dbReference type="InterPro" id="IPR002018">
    <property type="entry name" value="CarbesteraseB"/>
</dbReference>
<feature type="chain" id="PRO_5017105390" description="Carboxylic ester hydrolase" evidence="3">
    <location>
        <begin position="21"/>
        <end position="534"/>
    </location>
</feature>
<accession>A0A3A2ZP45</accession>
<evidence type="ECO:0000256" key="2">
    <source>
        <dbReference type="ARBA" id="ARBA00022801"/>
    </source>
</evidence>
<dbReference type="InterPro" id="IPR050309">
    <property type="entry name" value="Type-B_Carboxylest/Lipase"/>
</dbReference>
<dbReference type="SUPFAM" id="SSF53474">
    <property type="entry name" value="alpha/beta-Hydrolases"/>
    <property type="match status" value="1"/>
</dbReference>
<dbReference type="Gene3D" id="3.40.50.1820">
    <property type="entry name" value="alpha/beta hydrolase"/>
    <property type="match status" value="1"/>
</dbReference>
<evidence type="ECO:0000313" key="6">
    <source>
        <dbReference type="Proteomes" id="UP000266188"/>
    </source>
</evidence>